<dbReference type="Proteomes" id="UP000614350">
    <property type="component" value="Unassembled WGS sequence"/>
</dbReference>
<reference evidence="2" key="1">
    <citation type="journal article" date="2020" name="G3 (Bethesda)">
        <title>High-Quality Assemblies for Three Invasive Social Wasps from the &lt;i&gt;Vespula&lt;/i&gt; Genus.</title>
        <authorList>
            <person name="Harrop T.W.R."/>
            <person name="Guhlin J."/>
            <person name="McLaughlin G.M."/>
            <person name="Permina E."/>
            <person name="Stockwell P."/>
            <person name="Gilligan J."/>
            <person name="Le Lec M.F."/>
            <person name="Gruber M.A.M."/>
            <person name="Quinn O."/>
            <person name="Lovegrove M."/>
            <person name="Duncan E.J."/>
            <person name="Remnant E.J."/>
            <person name="Van Eeckhoven J."/>
            <person name="Graham B."/>
            <person name="Knapp R.A."/>
            <person name="Langford K.W."/>
            <person name="Kronenberg Z."/>
            <person name="Press M.O."/>
            <person name="Eacker S.M."/>
            <person name="Wilson-Rankin E.E."/>
            <person name="Purcell J."/>
            <person name="Lester P.J."/>
            <person name="Dearden P.K."/>
        </authorList>
    </citation>
    <scope>NUCLEOTIDE SEQUENCE</scope>
    <source>
        <strain evidence="2">Marl-1</strain>
    </source>
</reference>
<gene>
    <name evidence="2" type="ORF">HZH66_014874</name>
</gene>
<feature type="region of interest" description="Disordered" evidence="1">
    <location>
        <begin position="1"/>
        <end position="53"/>
    </location>
</feature>
<feature type="compositionally biased region" description="Polar residues" evidence="1">
    <location>
        <begin position="1"/>
        <end position="11"/>
    </location>
</feature>
<sequence>MPADQRATTTLVDAYQPRANDGANFRDAGLLPPSPYPHYPPQPPPSSSPSTTASTDIVATLFTLCESLPVKAQKLTYYFWSKSAATSRSGGITSGGLSWCGLPKATNLFPGVTPKGRDPDGSRGYYTPFGSLRGGRMIEVKEEEERKEKLAAEERVGPRLIGLIRHYGAPEHDGALVGDFDGTLRKKKPRERFAIVEWLTAVHRSQVSRRGSEEKRINRCCAPDDIERTLSVLPFQPHERETHKAFDHERG</sequence>
<proteinExistence type="predicted"/>
<feature type="compositionally biased region" description="Pro residues" evidence="1">
    <location>
        <begin position="32"/>
        <end position="47"/>
    </location>
</feature>
<name>A0A834MQT1_VESVU</name>
<accession>A0A834MQT1</accession>
<evidence type="ECO:0000313" key="2">
    <source>
        <dbReference type="EMBL" id="KAF7379503.1"/>
    </source>
</evidence>
<protein>
    <submittedName>
        <fullName evidence="2">Uncharacterized protein</fullName>
    </submittedName>
</protein>
<organism evidence="2 3">
    <name type="scientific">Vespula vulgaris</name>
    <name type="common">Yellow jacket</name>
    <name type="synonym">Wasp</name>
    <dbReference type="NCBI Taxonomy" id="7454"/>
    <lineage>
        <taxon>Eukaryota</taxon>
        <taxon>Metazoa</taxon>
        <taxon>Ecdysozoa</taxon>
        <taxon>Arthropoda</taxon>
        <taxon>Hexapoda</taxon>
        <taxon>Insecta</taxon>
        <taxon>Pterygota</taxon>
        <taxon>Neoptera</taxon>
        <taxon>Endopterygota</taxon>
        <taxon>Hymenoptera</taxon>
        <taxon>Apocrita</taxon>
        <taxon>Aculeata</taxon>
        <taxon>Vespoidea</taxon>
        <taxon>Vespidae</taxon>
        <taxon>Vespinae</taxon>
        <taxon>Vespula</taxon>
    </lineage>
</organism>
<comment type="caution">
    <text evidence="2">The sequence shown here is derived from an EMBL/GenBank/DDBJ whole genome shotgun (WGS) entry which is preliminary data.</text>
</comment>
<dbReference type="EMBL" id="JACSEA010000023">
    <property type="protein sequence ID" value="KAF7379503.1"/>
    <property type="molecule type" value="Genomic_DNA"/>
</dbReference>
<dbReference type="AlphaFoldDB" id="A0A834MQT1"/>
<evidence type="ECO:0000313" key="3">
    <source>
        <dbReference type="Proteomes" id="UP000614350"/>
    </source>
</evidence>
<evidence type="ECO:0000256" key="1">
    <source>
        <dbReference type="SAM" id="MobiDB-lite"/>
    </source>
</evidence>
<keyword evidence="3" id="KW-1185">Reference proteome</keyword>